<evidence type="ECO:0000313" key="6">
    <source>
        <dbReference type="EMBL" id="PTL54766.1"/>
    </source>
</evidence>
<reference evidence="6 7" key="1">
    <citation type="submission" date="2018-03" db="EMBL/GenBank/DDBJ databases">
        <title>Aquarubrobacter algicola gen. nov., sp. nov., a novel actinobacterium isolated from shallow eutrophic lake during the end of cyanobacterial harmful algal blooms.</title>
        <authorList>
            <person name="Chun S.J."/>
        </authorList>
    </citation>
    <scope>NUCLEOTIDE SEQUENCE [LARGE SCALE GENOMIC DNA]</scope>
    <source>
        <strain evidence="6 7">Seoho-28</strain>
    </source>
</reference>
<dbReference type="Pfam" id="PF01321">
    <property type="entry name" value="Creatinase_N"/>
    <property type="match status" value="1"/>
</dbReference>
<dbReference type="InterPro" id="IPR000994">
    <property type="entry name" value="Pept_M24"/>
</dbReference>
<feature type="domain" description="Creatinase N-terminal" evidence="5">
    <location>
        <begin position="20"/>
        <end position="131"/>
    </location>
</feature>
<comment type="caution">
    <text evidence="6">The sequence shown here is derived from an EMBL/GenBank/DDBJ whole genome shotgun (WGS) entry which is preliminary data.</text>
</comment>
<evidence type="ECO:0000259" key="5">
    <source>
        <dbReference type="Pfam" id="PF01321"/>
    </source>
</evidence>
<keyword evidence="1 3" id="KW-0479">Metal-binding</keyword>
<gene>
    <name evidence="6" type="ORF">C7Y72_19420</name>
</gene>
<evidence type="ECO:0000256" key="2">
    <source>
        <dbReference type="ARBA" id="ARBA00022801"/>
    </source>
</evidence>
<dbReference type="Proteomes" id="UP000240739">
    <property type="component" value="Unassembled WGS sequence"/>
</dbReference>
<protein>
    <submittedName>
        <fullName evidence="6">Aminopeptidase P family protein</fullName>
    </submittedName>
</protein>
<dbReference type="AlphaFoldDB" id="A0A2T4UC32"/>
<dbReference type="GO" id="GO:0046872">
    <property type="term" value="F:metal ion binding"/>
    <property type="evidence" value="ECO:0007669"/>
    <property type="project" value="UniProtKB-KW"/>
</dbReference>
<dbReference type="Gene3D" id="3.90.230.10">
    <property type="entry name" value="Creatinase/methionine aminopeptidase superfamily"/>
    <property type="match status" value="1"/>
</dbReference>
<sequence>MSAGIDMTRADRVAAALDGRAALLVTDLVDIRWLTGFTGSNAVALVGAAGERLLLTDFRYLSQVEAQVDAGWERLIRQDLLASVADALPTGRSGFDEHDLSVHQHQHLLAKVGEGVELEPAGSIVKDLRAIKDEAELVKLRAVAKVADEAFEEVVSAGLVGRTERDVALDLEIAMRRRGADGVSFPPIIAAGEHGALPHAEPRDVPIPANTLVVIDWGAQMDGYASDCTRTVATGPLDPRDRAVYDTVLAAQEAALAAVRPGPTGREVDAVARTIIDEAGHAEHFGHGLGHGVGLEVHEGPRLSKQGEVALAPGHVVTVEPGIYVPGAVGVRIEDLVAVTEGGHEVLSSLPKALRTVD</sequence>
<dbReference type="InterPro" id="IPR001131">
    <property type="entry name" value="Peptidase_M24B_aminopep-P_CS"/>
</dbReference>
<comment type="similarity">
    <text evidence="3">Belongs to the peptidase M24B family.</text>
</comment>
<keyword evidence="7" id="KW-1185">Reference proteome</keyword>
<dbReference type="Pfam" id="PF00557">
    <property type="entry name" value="Peptidase_M24"/>
    <property type="match status" value="1"/>
</dbReference>
<dbReference type="PROSITE" id="PS00491">
    <property type="entry name" value="PROLINE_PEPTIDASE"/>
    <property type="match status" value="1"/>
</dbReference>
<dbReference type="OrthoDB" id="9806388at2"/>
<evidence type="ECO:0000256" key="1">
    <source>
        <dbReference type="ARBA" id="ARBA00022723"/>
    </source>
</evidence>
<dbReference type="Gene3D" id="3.40.350.10">
    <property type="entry name" value="Creatinase/prolidase N-terminal domain"/>
    <property type="match status" value="1"/>
</dbReference>
<keyword evidence="6" id="KW-0645">Protease</keyword>
<dbReference type="GO" id="GO:0004177">
    <property type="term" value="F:aminopeptidase activity"/>
    <property type="evidence" value="ECO:0007669"/>
    <property type="project" value="UniProtKB-KW"/>
</dbReference>
<evidence type="ECO:0000256" key="3">
    <source>
        <dbReference type="RuleBase" id="RU000590"/>
    </source>
</evidence>
<evidence type="ECO:0000259" key="4">
    <source>
        <dbReference type="Pfam" id="PF00557"/>
    </source>
</evidence>
<name>A0A2T4UC32_9ACTN</name>
<dbReference type="SUPFAM" id="SSF53092">
    <property type="entry name" value="Creatinase/prolidase N-terminal domain"/>
    <property type="match status" value="1"/>
</dbReference>
<dbReference type="PANTHER" id="PTHR46112:SF3">
    <property type="entry name" value="AMINOPEPTIDASE YPDF"/>
    <property type="match status" value="1"/>
</dbReference>
<dbReference type="SUPFAM" id="SSF55920">
    <property type="entry name" value="Creatinase/aminopeptidase"/>
    <property type="match status" value="1"/>
</dbReference>
<keyword evidence="2" id="KW-0378">Hydrolase</keyword>
<evidence type="ECO:0000313" key="7">
    <source>
        <dbReference type="Proteomes" id="UP000240739"/>
    </source>
</evidence>
<feature type="domain" description="Peptidase M24" evidence="4">
    <location>
        <begin position="139"/>
        <end position="341"/>
    </location>
</feature>
<dbReference type="RefSeq" id="WP_107570866.1">
    <property type="nucleotide sequence ID" value="NZ_PYYB01000004.1"/>
</dbReference>
<proteinExistence type="inferred from homology"/>
<dbReference type="EMBL" id="PYYB01000004">
    <property type="protein sequence ID" value="PTL54766.1"/>
    <property type="molecule type" value="Genomic_DNA"/>
</dbReference>
<dbReference type="InterPro" id="IPR000587">
    <property type="entry name" value="Creatinase_N"/>
</dbReference>
<dbReference type="InterPro" id="IPR050659">
    <property type="entry name" value="Peptidase_M24B"/>
</dbReference>
<accession>A0A2T4UC32</accession>
<organism evidence="6 7">
    <name type="scientific">Paraconexibacter algicola</name>
    <dbReference type="NCBI Taxonomy" id="2133960"/>
    <lineage>
        <taxon>Bacteria</taxon>
        <taxon>Bacillati</taxon>
        <taxon>Actinomycetota</taxon>
        <taxon>Thermoleophilia</taxon>
        <taxon>Solirubrobacterales</taxon>
        <taxon>Paraconexibacteraceae</taxon>
        <taxon>Paraconexibacter</taxon>
    </lineage>
</organism>
<dbReference type="InterPro" id="IPR036005">
    <property type="entry name" value="Creatinase/aminopeptidase-like"/>
</dbReference>
<keyword evidence="6" id="KW-0031">Aminopeptidase</keyword>
<dbReference type="InterPro" id="IPR029149">
    <property type="entry name" value="Creatin/AminoP/Spt16_N"/>
</dbReference>
<dbReference type="PANTHER" id="PTHR46112">
    <property type="entry name" value="AMINOPEPTIDASE"/>
    <property type="match status" value="1"/>
</dbReference>